<evidence type="ECO:0000256" key="6">
    <source>
        <dbReference type="ARBA" id="ARBA00022989"/>
    </source>
</evidence>
<feature type="transmembrane region" description="Helical" evidence="9">
    <location>
        <begin position="184"/>
        <end position="209"/>
    </location>
</feature>
<protein>
    <recommendedName>
        <fullName evidence="9">Transport permease protein</fullName>
    </recommendedName>
</protein>
<evidence type="ECO:0000313" key="12">
    <source>
        <dbReference type="EMBL" id="WML88551.1"/>
    </source>
</evidence>
<organism evidence="12">
    <name type="scientific">Thiothrix subterranea</name>
    <dbReference type="NCBI Taxonomy" id="2735563"/>
    <lineage>
        <taxon>Bacteria</taxon>
        <taxon>Pseudomonadati</taxon>
        <taxon>Pseudomonadota</taxon>
        <taxon>Gammaproteobacteria</taxon>
        <taxon>Thiotrichales</taxon>
        <taxon>Thiotrichaceae</taxon>
        <taxon>Thiothrix</taxon>
    </lineage>
</organism>
<evidence type="ECO:0000313" key="13">
    <source>
        <dbReference type="Proteomes" id="UP001223336"/>
    </source>
</evidence>
<evidence type="ECO:0000256" key="8">
    <source>
        <dbReference type="ARBA" id="ARBA00023136"/>
    </source>
</evidence>
<keyword evidence="7" id="KW-0762">Sugar transport</keyword>
<evidence type="ECO:0000256" key="3">
    <source>
        <dbReference type="ARBA" id="ARBA00022448"/>
    </source>
</evidence>
<accession>A0AA51R6C0</accession>
<reference evidence="12 13" key="1">
    <citation type="submission" date="2023-08" db="EMBL/GenBank/DDBJ databases">
        <title>New molecular markers tilS and rpoB for phylogenetic and monitoring studies of the genus Thiothrix biodiversity.</title>
        <authorList>
            <person name="Ravin N.V."/>
            <person name="Smolyakov D."/>
            <person name="Markov N.D."/>
            <person name="Beletsky A.V."/>
            <person name="Mardanov A.V."/>
            <person name="Rudenko T.S."/>
            <person name="Grabovich M.Y."/>
        </authorList>
    </citation>
    <scope>NUCLEOTIDE SEQUENCE</scope>
    <source>
        <strain evidence="12">DNT52</strain>
        <strain evidence="11 13">H33</strain>
    </source>
</reference>
<keyword evidence="13" id="KW-1185">Reference proteome</keyword>
<feature type="domain" description="ABC transmembrane type-2" evidence="10">
    <location>
        <begin position="37"/>
        <end position="261"/>
    </location>
</feature>
<dbReference type="PANTHER" id="PTHR30413">
    <property type="entry name" value="INNER MEMBRANE TRANSPORT PERMEASE"/>
    <property type="match status" value="1"/>
</dbReference>
<evidence type="ECO:0000256" key="1">
    <source>
        <dbReference type="ARBA" id="ARBA00004651"/>
    </source>
</evidence>
<evidence type="ECO:0000256" key="7">
    <source>
        <dbReference type="ARBA" id="ARBA00023047"/>
    </source>
</evidence>
<feature type="transmembrane region" description="Helical" evidence="9">
    <location>
        <begin position="72"/>
        <end position="92"/>
    </location>
</feature>
<dbReference type="PANTHER" id="PTHR30413:SF10">
    <property type="entry name" value="CAPSULE POLYSACCHARIDE EXPORT INNER-MEMBRANE PROTEIN CTRC"/>
    <property type="match status" value="1"/>
</dbReference>
<keyword evidence="5 9" id="KW-0812">Transmembrane</keyword>
<evidence type="ECO:0000256" key="5">
    <source>
        <dbReference type="ARBA" id="ARBA00022692"/>
    </source>
</evidence>
<dbReference type="Pfam" id="PF01061">
    <property type="entry name" value="ABC2_membrane"/>
    <property type="match status" value="1"/>
</dbReference>
<proteinExistence type="inferred from homology"/>
<keyword evidence="8 9" id="KW-0472">Membrane</keyword>
<dbReference type="Proteomes" id="UP001229862">
    <property type="component" value="Chromosome"/>
</dbReference>
<dbReference type="GO" id="GO:0140359">
    <property type="term" value="F:ABC-type transporter activity"/>
    <property type="evidence" value="ECO:0007669"/>
    <property type="project" value="InterPro"/>
</dbReference>
<evidence type="ECO:0000313" key="11">
    <source>
        <dbReference type="EMBL" id="MDQ5767567.1"/>
    </source>
</evidence>
<dbReference type="PROSITE" id="PS51012">
    <property type="entry name" value="ABC_TM2"/>
    <property type="match status" value="1"/>
</dbReference>
<name>A0AA51R6C0_9GAMM</name>
<evidence type="ECO:0000256" key="9">
    <source>
        <dbReference type="RuleBase" id="RU361157"/>
    </source>
</evidence>
<evidence type="ECO:0000256" key="4">
    <source>
        <dbReference type="ARBA" id="ARBA00022475"/>
    </source>
</evidence>
<keyword evidence="7" id="KW-0625">Polysaccharide transport</keyword>
<feature type="transmembrane region" description="Helical" evidence="9">
    <location>
        <begin position="237"/>
        <end position="257"/>
    </location>
</feature>
<evidence type="ECO:0000256" key="2">
    <source>
        <dbReference type="ARBA" id="ARBA00007783"/>
    </source>
</evidence>
<dbReference type="InterPro" id="IPR013525">
    <property type="entry name" value="ABC2_TM"/>
</dbReference>
<dbReference type="GO" id="GO:0015920">
    <property type="term" value="P:lipopolysaccharide transport"/>
    <property type="evidence" value="ECO:0007669"/>
    <property type="project" value="TreeGrafter"/>
</dbReference>
<dbReference type="GO" id="GO:0015774">
    <property type="term" value="P:polysaccharide transport"/>
    <property type="evidence" value="ECO:0007669"/>
    <property type="project" value="UniProtKB-KW"/>
</dbReference>
<feature type="transmembrane region" description="Helical" evidence="9">
    <location>
        <begin position="36"/>
        <end position="60"/>
    </location>
</feature>
<dbReference type="EMBL" id="CP133217">
    <property type="protein sequence ID" value="WML88551.1"/>
    <property type="molecule type" value="Genomic_DNA"/>
</dbReference>
<feature type="transmembrane region" description="Helical" evidence="9">
    <location>
        <begin position="113"/>
        <end position="144"/>
    </location>
</feature>
<comment type="similarity">
    <text evidence="2 9">Belongs to the ABC-2 integral membrane protein family.</text>
</comment>
<keyword evidence="6 9" id="KW-1133">Transmembrane helix</keyword>
<evidence type="ECO:0000259" key="10">
    <source>
        <dbReference type="PROSITE" id="PS51012"/>
    </source>
</evidence>
<keyword evidence="4 9" id="KW-1003">Cell membrane</keyword>
<dbReference type="EMBL" id="JAVFKN010000002">
    <property type="protein sequence ID" value="MDQ5767567.1"/>
    <property type="molecule type" value="Genomic_DNA"/>
</dbReference>
<sequence length="269" mass="31402">MKLDISIERKEYWKQQGIKILLFAKWELRDQFRNRLLGGAWLFLQPLSYILIFTLVFSHLMNARLQQFDSPYAYSIYLISGILLWNLMAGILQRLTNIYAEKASLIKKVPISLVLMPLYVPLVELVIFLIAGTFFGIFLISIHYSPTLYWLWLPVIVLLSVFFTYNLGLILGILSVFMPDLRNFISILLQLAFWMTPIVYVDSILPTWVAEWLMFNPFYWGVSNIHKIILHGQAPDLALLVLLFGTGVIMAFFARYLQKRLEKDVRDLL</sequence>
<dbReference type="Proteomes" id="UP001223336">
    <property type="component" value="Unassembled WGS sequence"/>
</dbReference>
<feature type="transmembrane region" description="Helical" evidence="9">
    <location>
        <begin position="150"/>
        <end position="177"/>
    </location>
</feature>
<gene>
    <name evidence="11" type="ORF">RCC75_03465</name>
    <name evidence="12" type="ORF">RCG00_09270</name>
</gene>
<dbReference type="InterPro" id="IPR047817">
    <property type="entry name" value="ABC2_TM_bact-type"/>
</dbReference>
<dbReference type="GO" id="GO:0005886">
    <property type="term" value="C:plasma membrane"/>
    <property type="evidence" value="ECO:0007669"/>
    <property type="project" value="UniProtKB-SubCell"/>
</dbReference>
<keyword evidence="3 9" id="KW-0813">Transport</keyword>
<dbReference type="RefSeq" id="WP_308133733.1">
    <property type="nucleotide sequence ID" value="NZ_CP133197.1"/>
</dbReference>
<dbReference type="AlphaFoldDB" id="A0AA51R6C0"/>
<comment type="subcellular location">
    <subcellularLocation>
        <location evidence="9">Cell inner membrane</location>
        <topology evidence="9">Multi-pass membrane protein</topology>
    </subcellularLocation>
    <subcellularLocation>
        <location evidence="1">Cell membrane</location>
        <topology evidence="1">Multi-pass membrane protein</topology>
    </subcellularLocation>
</comment>